<evidence type="ECO:0000256" key="1">
    <source>
        <dbReference type="SAM" id="MobiDB-lite"/>
    </source>
</evidence>
<feature type="region of interest" description="Disordered" evidence="1">
    <location>
        <begin position="735"/>
        <end position="764"/>
    </location>
</feature>
<evidence type="ECO:0000313" key="3">
    <source>
        <dbReference type="EMBL" id="CEM05663.1"/>
    </source>
</evidence>
<evidence type="ECO:0000256" key="2">
    <source>
        <dbReference type="SAM" id="SignalP"/>
    </source>
</evidence>
<gene>
    <name evidence="3" type="ORF">Vbra_14283</name>
</gene>
<feature type="compositionally biased region" description="Polar residues" evidence="1">
    <location>
        <begin position="631"/>
        <end position="648"/>
    </location>
</feature>
<dbReference type="Proteomes" id="UP000041254">
    <property type="component" value="Unassembled WGS sequence"/>
</dbReference>
<evidence type="ECO:0000313" key="4">
    <source>
        <dbReference type="Proteomes" id="UP000041254"/>
    </source>
</evidence>
<dbReference type="VEuPathDB" id="CryptoDB:Vbra_14283"/>
<accession>A0A0G4F216</accession>
<feature type="signal peptide" evidence="2">
    <location>
        <begin position="1"/>
        <end position="29"/>
    </location>
</feature>
<feature type="chain" id="PRO_5005188168" description="Transmembrane protein" evidence="2">
    <location>
        <begin position="30"/>
        <end position="764"/>
    </location>
</feature>
<feature type="compositionally biased region" description="Basic and acidic residues" evidence="1">
    <location>
        <begin position="605"/>
        <end position="617"/>
    </location>
</feature>
<feature type="compositionally biased region" description="Acidic residues" evidence="1">
    <location>
        <begin position="658"/>
        <end position="678"/>
    </location>
</feature>
<feature type="region of interest" description="Disordered" evidence="1">
    <location>
        <begin position="582"/>
        <end position="690"/>
    </location>
</feature>
<reference evidence="3 4" key="1">
    <citation type="submission" date="2014-11" db="EMBL/GenBank/DDBJ databases">
        <authorList>
            <person name="Zhu J."/>
            <person name="Qi W."/>
            <person name="Song R."/>
        </authorList>
    </citation>
    <scope>NUCLEOTIDE SEQUENCE [LARGE SCALE GENOMIC DNA]</scope>
</reference>
<sequence length="764" mass="81892">MHEMPMASVLPVALRLTVFLCFLTLSSHGSLQTLPYSADAVVRSLGDSLVLPVDALEQDSRSACSSLDGPFCVGLLGTRGSMDVLAGTPVFGEGINGLKGWNDVGKGMEFEDATAESSFAAVRFNAWKRNLTSADEEAPPEDLSQSSVYAISIGRTMDDVEQRLTTPTPLTDTTPPTQSIGRPLSGLLSFESLSPVYRYLPVSFSRGLPPKVLATWSSGWHLTGSRPQEPPAVPLPLSGRTGVVFGQQSAPVDTVRFSRAVVVSGLLMVKPDPMRNSGWVRVEGLSGNETMWTIEMDLKAFPTRYENLLAVDPKLFPLTDSPYRRVTELRFSASSPFAAQGVVLGGLLVHARHPDDVGGYDASYPDLSVDSLDYVIDGEPAGEAPPSPVHGRGGEALASTVYPDSFRVTLLRVHYDRDKAGGLVLKPEPTDDLRSSPLPSPAPSLVPAISHVQTQSLDVPIEAPVMSVMDASTLGLRVRGRTTGQTAFSRWQGAEVEADGLGGLLDGKVATSGPIQALLDQLKATMSGLFGTEGGQAGGPIEMVVSVVDTGDGESTVSVQTLGGHPLDESTREMAESLAKMMTPQLTANKDKLTKRKKPATAGEEPPHPSQHEDAYHDQQPSAPSLEDSDASTLSDPSQPEADSSNVYRWSKKHQHTDEEDDTAAEEEDEDIGEDDESMPLPKKGRRALDGGKGWIEWDVLPMGEIQMPAEGFDMAMLQQELEKQLGSFVQEVLKGTQAANGDNTSSDNDQNEQRRQQNSGAHA</sequence>
<proteinExistence type="predicted"/>
<dbReference type="AlphaFoldDB" id="A0A0G4F216"/>
<evidence type="ECO:0008006" key="5">
    <source>
        <dbReference type="Google" id="ProtNLM"/>
    </source>
</evidence>
<protein>
    <recommendedName>
        <fullName evidence="5">Transmembrane protein</fullName>
    </recommendedName>
</protein>
<dbReference type="InParanoid" id="A0A0G4F216"/>
<dbReference type="EMBL" id="CDMY01000362">
    <property type="protein sequence ID" value="CEM05663.1"/>
    <property type="molecule type" value="Genomic_DNA"/>
</dbReference>
<name>A0A0G4F216_VITBC</name>
<organism evidence="3 4">
    <name type="scientific">Vitrella brassicaformis (strain CCMP3155)</name>
    <dbReference type="NCBI Taxonomy" id="1169540"/>
    <lineage>
        <taxon>Eukaryota</taxon>
        <taxon>Sar</taxon>
        <taxon>Alveolata</taxon>
        <taxon>Colpodellida</taxon>
        <taxon>Vitrellaceae</taxon>
        <taxon>Vitrella</taxon>
    </lineage>
</organism>
<keyword evidence="4" id="KW-1185">Reference proteome</keyword>
<feature type="compositionally biased region" description="Polar residues" evidence="1">
    <location>
        <begin position="738"/>
        <end position="747"/>
    </location>
</feature>
<keyword evidence="2" id="KW-0732">Signal</keyword>